<accession>A0ABU7LJY4</accession>
<keyword evidence="2" id="KW-1185">Reference proteome</keyword>
<dbReference type="EMBL" id="JAUTXY010000017">
    <property type="protein sequence ID" value="MEE2061227.1"/>
    <property type="molecule type" value="Genomic_DNA"/>
</dbReference>
<dbReference type="Pfam" id="PF06152">
    <property type="entry name" value="Phage_min_cap2"/>
    <property type="match status" value="1"/>
</dbReference>
<organism evidence="1 2">
    <name type="scientific">Rhodococcus artemisiae</name>
    <dbReference type="NCBI Taxonomy" id="714159"/>
    <lineage>
        <taxon>Bacteria</taxon>
        <taxon>Bacillati</taxon>
        <taxon>Actinomycetota</taxon>
        <taxon>Actinomycetes</taxon>
        <taxon>Mycobacteriales</taxon>
        <taxon>Nocardiaceae</taxon>
        <taxon>Rhodococcus</taxon>
    </lineage>
</organism>
<sequence>MNRLLDRLWRWVDTLVAAITTSYDWVQSTVTERLRATLRVGLGQPLTDEQYRRTLNTAVGQYQRWLRRLVRTLNTRTPNTVREAFATLRADLDITFPRTVEQELANLITATHTRIVDNHLEVRRLIRRVLATNPQTPAERQAAVDRILRQAEREGYDLHTVDSRGRRIPLNVWARRAVDGHAANVALSAYQRAMQASGLDLVRVSSHDGTCPKCAPWQGRVLSLNGTTDGYPTLAQARAGGLFHISCRHGLTPTTQ</sequence>
<name>A0ABU7LJY4_9NOCA</name>
<evidence type="ECO:0000313" key="2">
    <source>
        <dbReference type="Proteomes" id="UP001336020"/>
    </source>
</evidence>
<gene>
    <name evidence="1" type="ORF">Q7514_27245</name>
</gene>
<dbReference type="Proteomes" id="UP001336020">
    <property type="component" value="Unassembled WGS sequence"/>
</dbReference>
<proteinExistence type="predicted"/>
<dbReference type="InterPro" id="IPR009319">
    <property type="entry name" value="Phage_A118_VSP1"/>
</dbReference>
<dbReference type="RefSeq" id="WP_330136402.1">
    <property type="nucleotide sequence ID" value="NZ_JAUTXY010000017.1"/>
</dbReference>
<protein>
    <submittedName>
        <fullName evidence="1">Phage minor capsid protein</fullName>
    </submittedName>
</protein>
<comment type="caution">
    <text evidence="1">The sequence shown here is derived from an EMBL/GenBank/DDBJ whole genome shotgun (WGS) entry which is preliminary data.</text>
</comment>
<evidence type="ECO:0000313" key="1">
    <source>
        <dbReference type="EMBL" id="MEE2061227.1"/>
    </source>
</evidence>
<reference evidence="1 2" key="1">
    <citation type="submission" date="2023-07" db="EMBL/GenBank/DDBJ databases">
        <authorList>
            <person name="Girao M."/>
            <person name="Carvalho M.F."/>
        </authorList>
    </citation>
    <scope>NUCLEOTIDE SEQUENCE [LARGE SCALE GENOMIC DNA]</scope>
    <source>
        <strain evidence="1 2">YIM65754</strain>
    </source>
</reference>